<dbReference type="Proteomes" id="UP000054321">
    <property type="component" value="Unassembled WGS sequence"/>
</dbReference>
<keyword evidence="4" id="KW-1185">Reference proteome</keyword>
<dbReference type="InterPro" id="IPR035999">
    <property type="entry name" value="Sec7_dom_sf"/>
</dbReference>
<proteinExistence type="predicted"/>
<feature type="region of interest" description="Disordered" evidence="1">
    <location>
        <begin position="941"/>
        <end position="1017"/>
    </location>
</feature>
<reference evidence="4" key="2">
    <citation type="submission" date="2015-01" db="EMBL/GenBank/DDBJ databases">
        <title>Evolutionary Origins and Diversification of the Mycorrhizal Mutualists.</title>
        <authorList>
            <consortium name="DOE Joint Genome Institute"/>
            <consortium name="Mycorrhizal Genomics Consortium"/>
            <person name="Kohler A."/>
            <person name="Kuo A."/>
            <person name="Nagy L.G."/>
            <person name="Floudas D."/>
            <person name="Copeland A."/>
            <person name="Barry K.W."/>
            <person name="Cichocki N."/>
            <person name="Veneault-Fourrey C."/>
            <person name="LaButti K."/>
            <person name="Lindquist E.A."/>
            <person name="Lipzen A."/>
            <person name="Lundell T."/>
            <person name="Morin E."/>
            <person name="Murat C."/>
            <person name="Riley R."/>
            <person name="Ohm R."/>
            <person name="Sun H."/>
            <person name="Tunlid A."/>
            <person name="Henrissat B."/>
            <person name="Grigoriev I.V."/>
            <person name="Hibbett D.S."/>
            <person name="Martin F."/>
        </authorList>
    </citation>
    <scope>NUCLEOTIDE SEQUENCE [LARGE SCALE GENOMIC DNA]</scope>
    <source>
        <strain evidence="4">Zn</strain>
    </source>
</reference>
<name>A0A0C3CPT9_OIDMZ</name>
<feature type="compositionally biased region" description="Basic and acidic residues" evidence="1">
    <location>
        <begin position="122"/>
        <end position="145"/>
    </location>
</feature>
<reference evidence="3 4" key="1">
    <citation type="submission" date="2014-04" db="EMBL/GenBank/DDBJ databases">
        <authorList>
            <consortium name="DOE Joint Genome Institute"/>
            <person name="Kuo A."/>
            <person name="Martino E."/>
            <person name="Perotto S."/>
            <person name="Kohler A."/>
            <person name="Nagy L.G."/>
            <person name="Floudas D."/>
            <person name="Copeland A."/>
            <person name="Barry K.W."/>
            <person name="Cichocki N."/>
            <person name="Veneault-Fourrey C."/>
            <person name="LaButti K."/>
            <person name="Lindquist E.A."/>
            <person name="Lipzen A."/>
            <person name="Lundell T."/>
            <person name="Morin E."/>
            <person name="Murat C."/>
            <person name="Sun H."/>
            <person name="Tunlid A."/>
            <person name="Henrissat B."/>
            <person name="Grigoriev I.V."/>
            <person name="Hibbett D.S."/>
            <person name="Martin F."/>
            <person name="Nordberg H.P."/>
            <person name="Cantor M.N."/>
            <person name="Hua S.X."/>
        </authorList>
    </citation>
    <scope>NUCLEOTIDE SEQUENCE [LARGE SCALE GENOMIC DNA]</scope>
    <source>
        <strain evidence="3 4">Zn</strain>
    </source>
</reference>
<gene>
    <name evidence="3" type="ORF">OIDMADRAFT_41711</name>
</gene>
<dbReference type="InterPro" id="IPR000904">
    <property type="entry name" value="Sec7_dom"/>
</dbReference>
<dbReference type="InterPro" id="IPR041681">
    <property type="entry name" value="PH_9"/>
</dbReference>
<feature type="compositionally biased region" description="Polar residues" evidence="1">
    <location>
        <begin position="745"/>
        <end position="766"/>
    </location>
</feature>
<dbReference type="Gene3D" id="2.30.29.30">
    <property type="entry name" value="Pleckstrin-homology domain (PH domain)/Phosphotyrosine-binding domain (PTB)"/>
    <property type="match status" value="1"/>
</dbReference>
<dbReference type="PROSITE" id="PS50190">
    <property type="entry name" value="SEC7"/>
    <property type="match status" value="1"/>
</dbReference>
<feature type="compositionally biased region" description="Basic and acidic residues" evidence="1">
    <location>
        <begin position="975"/>
        <end position="988"/>
    </location>
</feature>
<feature type="compositionally biased region" description="Low complexity" evidence="1">
    <location>
        <begin position="411"/>
        <end position="423"/>
    </location>
</feature>
<feature type="compositionally biased region" description="Basic and acidic residues" evidence="1">
    <location>
        <begin position="598"/>
        <end position="611"/>
    </location>
</feature>
<feature type="region of interest" description="Disordered" evidence="1">
    <location>
        <begin position="122"/>
        <end position="804"/>
    </location>
</feature>
<dbReference type="InterPro" id="IPR011993">
    <property type="entry name" value="PH-like_dom_sf"/>
</dbReference>
<organism evidence="3 4">
    <name type="scientific">Oidiodendron maius (strain Zn)</name>
    <dbReference type="NCBI Taxonomy" id="913774"/>
    <lineage>
        <taxon>Eukaryota</taxon>
        <taxon>Fungi</taxon>
        <taxon>Dikarya</taxon>
        <taxon>Ascomycota</taxon>
        <taxon>Pezizomycotina</taxon>
        <taxon>Leotiomycetes</taxon>
        <taxon>Leotiomycetes incertae sedis</taxon>
        <taxon>Myxotrichaceae</taxon>
        <taxon>Oidiodendron</taxon>
    </lineage>
</organism>
<feature type="compositionally biased region" description="Polar residues" evidence="1">
    <location>
        <begin position="505"/>
        <end position="515"/>
    </location>
</feature>
<dbReference type="InParanoid" id="A0A0C3CPT9"/>
<dbReference type="InterPro" id="IPR023394">
    <property type="entry name" value="Sec7_C_sf"/>
</dbReference>
<evidence type="ECO:0000259" key="2">
    <source>
        <dbReference type="PROSITE" id="PS50190"/>
    </source>
</evidence>
<dbReference type="Pfam" id="PF01369">
    <property type="entry name" value="Sec7"/>
    <property type="match status" value="1"/>
</dbReference>
<evidence type="ECO:0000313" key="4">
    <source>
        <dbReference type="Proteomes" id="UP000054321"/>
    </source>
</evidence>
<feature type="compositionally biased region" description="Basic and acidic residues" evidence="1">
    <location>
        <begin position="390"/>
        <end position="403"/>
    </location>
</feature>
<evidence type="ECO:0000313" key="3">
    <source>
        <dbReference type="EMBL" id="KIN01054.1"/>
    </source>
</evidence>
<evidence type="ECO:0000256" key="1">
    <source>
        <dbReference type="SAM" id="MobiDB-lite"/>
    </source>
</evidence>
<feature type="compositionally biased region" description="Polar residues" evidence="1">
    <location>
        <begin position="274"/>
        <end position="283"/>
    </location>
</feature>
<dbReference type="SUPFAM" id="SSF48425">
    <property type="entry name" value="Sec7 domain"/>
    <property type="match status" value="1"/>
</dbReference>
<protein>
    <recommendedName>
        <fullName evidence="2">SEC7 domain-containing protein</fullName>
    </recommendedName>
</protein>
<feature type="compositionally biased region" description="Low complexity" evidence="1">
    <location>
        <begin position="177"/>
        <end position="196"/>
    </location>
</feature>
<dbReference type="Gene3D" id="1.10.1000.11">
    <property type="entry name" value="Arf Nucleotide-binding Site Opener,domain 2"/>
    <property type="match status" value="1"/>
</dbReference>
<feature type="compositionally biased region" description="Pro residues" evidence="1">
    <location>
        <begin position="210"/>
        <end position="222"/>
    </location>
</feature>
<feature type="compositionally biased region" description="Polar residues" evidence="1">
    <location>
        <begin position="41"/>
        <end position="50"/>
    </location>
</feature>
<feature type="region of interest" description="Disordered" evidence="1">
    <location>
        <begin position="1"/>
        <end position="100"/>
    </location>
</feature>
<feature type="domain" description="SEC7" evidence="2">
    <location>
        <begin position="772"/>
        <end position="985"/>
    </location>
</feature>
<feature type="compositionally biased region" description="Basic and acidic residues" evidence="1">
    <location>
        <begin position="529"/>
        <end position="544"/>
    </location>
</feature>
<dbReference type="PANTHER" id="PTHR10663">
    <property type="entry name" value="GUANYL-NUCLEOTIDE EXCHANGE FACTOR"/>
    <property type="match status" value="1"/>
</dbReference>
<feature type="compositionally biased region" description="Polar residues" evidence="1">
    <location>
        <begin position="1002"/>
        <end position="1011"/>
    </location>
</feature>
<dbReference type="GO" id="GO:0032012">
    <property type="term" value="P:regulation of ARF protein signal transduction"/>
    <property type="evidence" value="ECO:0007669"/>
    <property type="project" value="InterPro"/>
</dbReference>
<feature type="compositionally biased region" description="Low complexity" evidence="1">
    <location>
        <begin position="1395"/>
        <end position="1419"/>
    </location>
</feature>
<feature type="compositionally biased region" description="Polar residues" evidence="1">
    <location>
        <begin position="965"/>
        <end position="974"/>
    </location>
</feature>
<feature type="compositionally biased region" description="Basic and acidic residues" evidence="1">
    <location>
        <begin position="81"/>
        <end position="95"/>
    </location>
</feature>
<dbReference type="SMART" id="SM00222">
    <property type="entry name" value="Sec7"/>
    <property type="match status" value="1"/>
</dbReference>
<dbReference type="Pfam" id="PF15410">
    <property type="entry name" value="PH_9"/>
    <property type="match status" value="1"/>
</dbReference>
<feature type="compositionally biased region" description="Polar residues" evidence="1">
    <location>
        <begin position="636"/>
        <end position="652"/>
    </location>
</feature>
<dbReference type="EMBL" id="KN832876">
    <property type="protein sequence ID" value="KIN01054.1"/>
    <property type="molecule type" value="Genomic_DNA"/>
</dbReference>
<feature type="region of interest" description="Disordered" evidence="1">
    <location>
        <begin position="1394"/>
        <end position="1419"/>
    </location>
</feature>
<dbReference type="SUPFAM" id="SSF50729">
    <property type="entry name" value="PH domain-like"/>
    <property type="match status" value="1"/>
</dbReference>
<dbReference type="GO" id="GO:0005085">
    <property type="term" value="F:guanyl-nucleotide exchange factor activity"/>
    <property type="evidence" value="ECO:0007669"/>
    <property type="project" value="InterPro"/>
</dbReference>
<dbReference type="PANTHER" id="PTHR10663:SF373">
    <property type="entry name" value="PH AND SEC7 DOMAIN-CONTAINING PROTEIN C11E3.11C"/>
    <property type="match status" value="1"/>
</dbReference>
<sequence>MQSYDHVPLSPTKRFPVSLNVDTGYRGKGKARDVSPPRTPKAQSPRNTNGAHPDANNMLRPGPGQTWLDDITPVGPSSLRENGREKTPEPRDSHDLSISPQQITRNSLVDHMLLSFDQLGYDHDEDVRPNIDDARLYSNYDEERYQQGPDYTPPRNGRAGHNYSYSSDYDIGDDSSRYSAQNSRSRRSNSSSNFRSGLGRIHSVRNDNGPNPPFQRGPPVQIPPRGMHSRSGKGSKGSSANSFDLGYTQAGNNQRWSRRLSGRSSSFDYGDRSGLQTSPNTRQADIGAPGYGQYSPYDYDAAPTPTIHGGPTRARPSSPILISRPEPPPVDSPRKLERKRSTRSSKSAYKSKPALAGRADYVLNDPSHDLPPLPAFIREPAPAPLVAYGKTKEPPQTPKERPGFFRRVFGSSRNTSSPSSDPPMSHGSTTSADTSERPSSKPAHSATLNKPQYPQPPPPPKDTPHMLSKRPSSIFRRRKKSITSDTPVPIVPPIHIQHKIEGQQGLPSPVSSLRQVMNPYLKGSVKSPLDSERSPKDIDHRADDTSDGNRTTRGFSPDYEPDKSATIRAVKPNPGDAIETSPSYTSNLKPPGPPTRGSSKDSKKQPVDERGPTFLQDNSDVDPDSRTDISKPVPSKGSNPAAVQTSKSQSVTRDMALVAEYERLHSKRPPTSANSEALKPSLAIESSRNIADSKSEQGKRGGAAKDVGMIAKTLNPTEKGSRVWLEPSSSEERLSAVNVERPSRATVSSGASGSTDTAYKSATSLPIVNIDDPDDGQEVKLPVNPPREPRESTPDATMGDDDDRERARRIYDGSEDFVSRQKAAAWIGDESAIRVKTLIAYMELYSLGNLNILAALRALCNRLVLKAESQQVDRILEAFAKRWCQCNPNNGFKATDVVHTICYSLLLLNTDLHLADIDQKMTRSQFVKNTMLTIRRSVAESAPDAFEPNRPSVLPGKTQAFGPDAQTTKFNENTLKPERSSIEVDRPSWRSSFKPPARADSDNLNAHQSTPLDYESPVDDCGPLVKAPFHGTQRTWEVQVEIVLKDFYNSIRNERLPLFGAAGEALPYQAPSSSTLSIFTNGVLRRTPSVLSKTPSETQFVRGRTADAVRATKWTSKNRSRPRLYPGSILGSSRTSLDDQSSMWSPSVASSTWSKYSLGKTQTSMSVDSVGSGWPHGDYQQSIGFANALSQAIIREETTIGSTGSAGSDDLRVISLLEDESLELAGAPWAKEGIVKHKHHLEALDKKAKDRNWNEVFAVIEKGYMSLFSFSSKSMRSKSKGKAIGAVVGGGNWQDNAENLGSFLLRQTIASALPPPGYSKARPHVWALSLPTGAVHLFQVGTADIVKEFVSTANYWSARLSNHPLVGGISNIEYGWSETIVNNALVSAINESVASSRPSTGGPRPSLQSSLRSSIDQSGYPRAKLPGDRITITDWTPPTQSMRTSNLMELDQLATLLGYVASIEEELQKHNQLRSPMLLAFTPRHLNAQKAMANWEKKSSYLLREIVKFRTYIDSLQGAQAAKQRIYTERAAEKTVAEDSDFDEADVTLKPE</sequence>
<dbReference type="OrthoDB" id="2157641at2759"/>
<dbReference type="HOGENOM" id="CLU_001772_0_0_1"/>
<accession>A0A0C3CPT9</accession>
<dbReference type="STRING" id="913774.A0A0C3CPT9"/>